<proteinExistence type="predicted"/>
<gene>
    <name evidence="2" type="ORF">CCFV1_ORF047</name>
</gene>
<comment type="caution">
    <text evidence="2">The sequence shown here is derived from an EMBL/GenBank/DDBJ whole genome shotgun (WGS) entry which is preliminary data.</text>
</comment>
<protein>
    <submittedName>
        <fullName evidence="2">Uncharacterized protein</fullName>
    </submittedName>
</protein>
<reference evidence="2 3" key="1">
    <citation type="submission" date="2024-01" db="EMBL/GenBank/DDBJ databases">
        <authorList>
            <person name="Guinet B."/>
        </authorList>
    </citation>
    <scope>NUCLEOTIDE SEQUENCE [LARGE SCALE GENOMIC DNA]</scope>
</reference>
<feature type="region of interest" description="Disordered" evidence="1">
    <location>
        <begin position="25"/>
        <end position="47"/>
    </location>
</feature>
<evidence type="ECO:0000313" key="2">
    <source>
        <dbReference type="EMBL" id="CAJ2002093.1"/>
    </source>
</evidence>
<keyword evidence="3" id="KW-1185">Reference proteome</keyword>
<organism evidence="2 3">
    <name type="scientific">Cotesia congregata filamentous virus 1</name>
    <dbReference type="NCBI Taxonomy" id="3064291"/>
    <lineage>
        <taxon>Viruses</taxon>
        <taxon>Viruses incertae sedis</taxon>
        <taxon>Naldaviricetes</taxon>
        <taxon>Lefavirales</taxon>
        <taxon>Filamentoviridae</taxon>
        <taxon>Betafilamentovirus</taxon>
        <taxon>Betafilamentovirus cocongregatae</taxon>
    </lineage>
</organism>
<evidence type="ECO:0000313" key="3">
    <source>
        <dbReference type="Proteomes" id="UP001642380"/>
    </source>
</evidence>
<sequence>MVVHECYPRDTLDCQYPPPRVVRTSDTECGPTQTDGFSPAHPRTSPPRPCLVYKRRCARARLHSLGCPVKERRECARKQETPSE</sequence>
<dbReference type="EMBL" id="CAUOPR010000001">
    <property type="protein sequence ID" value="CAJ2002093.1"/>
    <property type="molecule type" value="Genomic_DNA"/>
</dbReference>
<dbReference type="Proteomes" id="UP001642380">
    <property type="component" value="Unassembled WGS sequence"/>
</dbReference>
<evidence type="ECO:0000256" key="1">
    <source>
        <dbReference type="SAM" id="MobiDB-lite"/>
    </source>
</evidence>
<accession>A0ABC8QN90</accession>
<name>A0ABC8QN90_9VIRU</name>